<reference evidence="8 9" key="1">
    <citation type="submission" date="2016-10" db="EMBL/GenBank/DDBJ databases">
        <authorList>
            <person name="de Groot N.N."/>
        </authorList>
    </citation>
    <scope>NUCLEOTIDE SEQUENCE [LARGE SCALE GENOMIC DNA]</scope>
    <source>
        <strain evidence="8 9">DSM 13305</strain>
    </source>
</reference>
<evidence type="ECO:0000313" key="9">
    <source>
        <dbReference type="Proteomes" id="UP000198847"/>
    </source>
</evidence>
<evidence type="ECO:0000256" key="5">
    <source>
        <dbReference type="ARBA" id="ARBA00023098"/>
    </source>
</evidence>
<sequence>MIGLLKKMALKLLLKTWKKGGFSVVFWDGEEESYGGEPPSFKVIFHKEPPIKFNTEDMVLALGEAYMDGLIDLEGSMDDIIRIVMLNTQPQPLERQGVLNPGTVDCKVQQEHIEHHYDLGNDFFSLWLDETMSYSCAYFKEPGDSLQQAQLQKIDHILKKLNLKPGERLLDIGCGWGWLIIRAAQQYQVKATGITLSTEQYEGTKRRIAELGLEDQVQVELRHYLEVDPRKEQFDKIVSVGMFEHVGRANLGRYMQQVHNLLVPGGLSLLHSITGMFEEVTNPWIAKYIFPGGYVPSLRETVWLLPEYDFHLLQLESLRLHYAMTLDRWYENFAQKKDLIRQKFDERFIRMWELYLRGCASAFRVSGLDIHQLLFSKGINNETPLTYEHVYAE</sequence>
<gene>
    <name evidence="8" type="ORF">SAMN04490178_12328</name>
</gene>
<keyword evidence="3" id="KW-0808">Transferase</keyword>
<dbReference type="RefSeq" id="WP_245732532.1">
    <property type="nucleotide sequence ID" value="NZ_FODY01000023.1"/>
</dbReference>
<comment type="similarity">
    <text evidence="1">Belongs to the CFA/CMAS family.</text>
</comment>
<accession>A0A1H8XGZ3</accession>
<dbReference type="Pfam" id="PF02353">
    <property type="entry name" value="CMAS"/>
    <property type="match status" value="1"/>
</dbReference>
<keyword evidence="9" id="KW-1185">Reference proteome</keyword>
<evidence type="ECO:0000256" key="2">
    <source>
        <dbReference type="ARBA" id="ARBA00022603"/>
    </source>
</evidence>
<protein>
    <submittedName>
        <fullName evidence="8">Cyclopropane-fatty-acyl-phospholipid synthase</fullName>
    </submittedName>
</protein>
<evidence type="ECO:0000256" key="3">
    <source>
        <dbReference type="ARBA" id="ARBA00022679"/>
    </source>
</evidence>
<dbReference type="GO" id="GO:0008610">
    <property type="term" value="P:lipid biosynthetic process"/>
    <property type="evidence" value="ECO:0007669"/>
    <property type="project" value="InterPro"/>
</dbReference>
<name>A0A1H8XGZ3_9FIRM</name>
<dbReference type="InterPro" id="IPR057206">
    <property type="entry name" value="DUF7884"/>
</dbReference>
<dbReference type="SUPFAM" id="SSF53335">
    <property type="entry name" value="S-adenosyl-L-methionine-dependent methyltransferases"/>
    <property type="match status" value="1"/>
</dbReference>
<evidence type="ECO:0000256" key="6">
    <source>
        <dbReference type="PIRSR" id="PIRSR003085-1"/>
    </source>
</evidence>
<dbReference type="GO" id="GO:0008168">
    <property type="term" value="F:methyltransferase activity"/>
    <property type="evidence" value="ECO:0007669"/>
    <property type="project" value="UniProtKB-KW"/>
</dbReference>
<dbReference type="InterPro" id="IPR050723">
    <property type="entry name" value="CFA/CMAS"/>
</dbReference>
<dbReference type="GO" id="GO:0032259">
    <property type="term" value="P:methylation"/>
    <property type="evidence" value="ECO:0007669"/>
    <property type="project" value="UniProtKB-KW"/>
</dbReference>
<dbReference type="InterPro" id="IPR003333">
    <property type="entry name" value="CMAS"/>
</dbReference>
<dbReference type="InterPro" id="IPR029063">
    <property type="entry name" value="SAM-dependent_MTases_sf"/>
</dbReference>
<feature type="active site" evidence="6">
    <location>
        <position position="359"/>
    </location>
</feature>
<feature type="domain" description="DUF7884" evidence="7">
    <location>
        <begin position="11"/>
        <end position="88"/>
    </location>
</feature>
<organism evidence="8 9">
    <name type="scientific">Propionispora vibrioides</name>
    <dbReference type="NCBI Taxonomy" id="112903"/>
    <lineage>
        <taxon>Bacteria</taxon>
        <taxon>Bacillati</taxon>
        <taxon>Bacillota</taxon>
        <taxon>Negativicutes</taxon>
        <taxon>Selenomonadales</taxon>
        <taxon>Sporomusaceae</taxon>
        <taxon>Propionispora</taxon>
    </lineage>
</organism>
<dbReference type="PANTHER" id="PTHR43667">
    <property type="entry name" value="CYCLOPROPANE-FATTY-ACYL-PHOSPHOLIPID SYNTHASE"/>
    <property type="match status" value="1"/>
</dbReference>
<dbReference type="CDD" id="cd02440">
    <property type="entry name" value="AdoMet_MTases"/>
    <property type="match status" value="1"/>
</dbReference>
<keyword evidence="4" id="KW-0949">S-adenosyl-L-methionine</keyword>
<dbReference type="PANTHER" id="PTHR43667:SF1">
    <property type="entry name" value="CYCLOPROPANE-FATTY-ACYL-PHOSPHOLIPID SYNTHASE"/>
    <property type="match status" value="1"/>
</dbReference>
<dbReference type="AlphaFoldDB" id="A0A1H8XGZ3"/>
<dbReference type="Gene3D" id="3.40.50.150">
    <property type="entry name" value="Vaccinia Virus protein VP39"/>
    <property type="match status" value="1"/>
</dbReference>
<keyword evidence="2" id="KW-0489">Methyltransferase</keyword>
<dbReference type="PIRSF" id="PIRSF003085">
    <property type="entry name" value="CMAS"/>
    <property type="match status" value="1"/>
</dbReference>
<evidence type="ECO:0000256" key="4">
    <source>
        <dbReference type="ARBA" id="ARBA00022691"/>
    </source>
</evidence>
<proteinExistence type="inferred from homology"/>
<dbReference type="EMBL" id="FODY01000023">
    <property type="protein sequence ID" value="SEP38528.1"/>
    <property type="molecule type" value="Genomic_DNA"/>
</dbReference>
<dbReference type="Pfam" id="PF25371">
    <property type="entry name" value="DUF7884"/>
    <property type="match status" value="1"/>
</dbReference>
<keyword evidence="5" id="KW-0443">Lipid metabolism</keyword>
<dbReference type="STRING" id="112903.SAMN04490178_12328"/>
<dbReference type="Proteomes" id="UP000198847">
    <property type="component" value="Unassembled WGS sequence"/>
</dbReference>
<evidence type="ECO:0000256" key="1">
    <source>
        <dbReference type="ARBA" id="ARBA00010815"/>
    </source>
</evidence>
<evidence type="ECO:0000313" key="8">
    <source>
        <dbReference type="EMBL" id="SEP38528.1"/>
    </source>
</evidence>
<evidence type="ECO:0000259" key="7">
    <source>
        <dbReference type="Pfam" id="PF25371"/>
    </source>
</evidence>